<organism evidence="1 2">
    <name type="scientific">Stylosanthes scabra</name>
    <dbReference type="NCBI Taxonomy" id="79078"/>
    <lineage>
        <taxon>Eukaryota</taxon>
        <taxon>Viridiplantae</taxon>
        <taxon>Streptophyta</taxon>
        <taxon>Embryophyta</taxon>
        <taxon>Tracheophyta</taxon>
        <taxon>Spermatophyta</taxon>
        <taxon>Magnoliopsida</taxon>
        <taxon>eudicotyledons</taxon>
        <taxon>Gunneridae</taxon>
        <taxon>Pentapetalae</taxon>
        <taxon>rosids</taxon>
        <taxon>fabids</taxon>
        <taxon>Fabales</taxon>
        <taxon>Fabaceae</taxon>
        <taxon>Papilionoideae</taxon>
        <taxon>50 kb inversion clade</taxon>
        <taxon>dalbergioids sensu lato</taxon>
        <taxon>Dalbergieae</taxon>
        <taxon>Pterocarpus clade</taxon>
        <taxon>Stylosanthes</taxon>
    </lineage>
</organism>
<dbReference type="Proteomes" id="UP001341840">
    <property type="component" value="Unassembled WGS sequence"/>
</dbReference>
<dbReference type="EMBL" id="JASCZI010151481">
    <property type="protein sequence ID" value="MED6173101.1"/>
    <property type="molecule type" value="Genomic_DNA"/>
</dbReference>
<comment type="caution">
    <text evidence="1">The sequence shown here is derived from an EMBL/GenBank/DDBJ whole genome shotgun (WGS) entry which is preliminary data.</text>
</comment>
<protein>
    <submittedName>
        <fullName evidence="1">Uncharacterized protein</fullName>
    </submittedName>
</protein>
<reference evidence="1 2" key="1">
    <citation type="journal article" date="2023" name="Plants (Basel)">
        <title>Bridging the Gap: Combining Genomics and Transcriptomics Approaches to Understand Stylosanthes scabra, an Orphan Legume from the Brazilian Caatinga.</title>
        <authorList>
            <person name="Ferreira-Neto J.R.C."/>
            <person name="da Silva M.D."/>
            <person name="Binneck E."/>
            <person name="de Melo N.F."/>
            <person name="da Silva R.H."/>
            <person name="de Melo A.L.T.M."/>
            <person name="Pandolfi V."/>
            <person name="Bustamante F.O."/>
            <person name="Brasileiro-Vidal A.C."/>
            <person name="Benko-Iseppon A.M."/>
        </authorList>
    </citation>
    <scope>NUCLEOTIDE SEQUENCE [LARGE SCALE GENOMIC DNA]</scope>
    <source>
        <tissue evidence="1">Leaves</tissue>
    </source>
</reference>
<name>A0ABU6VHR6_9FABA</name>
<proteinExistence type="predicted"/>
<sequence>MGTGVIFYEELDEDMGQTWDFFDSIFRDKLRVRIYPSVEPFRYPVQSIHFDPDYPYNYPLSSLYPDGGFLHPSPPPEPYYTPLHDPLLPRYALSYGAATVILSSYVLPSRFRRQGWLEKSVESLHFGES</sequence>
<accession>A0ABU6VHR6</accession>
<gene>
    <name evidence="1" type="ORF">PIB30_056191</name>
</gene>
<evidence type="ECO:0000313" key="1">
    <source>
        <dbReference type="EMBL" id="MED6173101.1"/>
    </source>
</evidence>
<keyword evidence="2" id="KW-1185">Reference proteome</keyword>
<evidence type="ECO:0000313" key="2">
    <source>
        <dbReference type="Proteomes" id="UP001341840"/>
    </source>
</evidence>